<dbReference type="Gene3D" id="2.30.110.10">
    <property type="entry name" value="Electron Transport, Fmn-binding Protein, Chain A"/>
    <property type="match status" value="1"/>
</dbReference>
<sequence length="152" mass="16921">MTEGERDRQLQVLDVDECYRLLATEQIGRLGVNAEHYPLIFPVNFALDGTTIVIRTDTGTKLSAADHANVTFEVDQIDRGTRAGWSVLVRGLAEEVTAEHRAELVERTRASGVEPWAPGEHGHWMRLIPQQISGRRIVPGRLPPAFEPAAYP</sequence>
<dbReference type="InterPro" id="IPR012349">
    <property type="entry name" value="Split_barrel_FMN-bd"/>
</dbReference>
<dbReference type="InterPro" id="IPR024747">
    <property type="entry name" value="Pyridox_Oxase-rel"/>
</dbReference>
<dbReference type="Proteomes" id="UP001597182">
    <property type="component" value="Unassembled WGS sequence"/>
</dbReference>
<protein>
    <submittedName>
        <fullName evidence="1">Pyridoxamine 5'-phosphate oxidase family protein</fullName>
    </submittedName>
</protein>
<dbReference type="RefSeq" id="WP_013676895.1">
    <property type="nucleotide sequence ID" value="NZ_BAABKS010000024.1"/>
</dbReference>
<reference evidence="2" key="1">
    <citation type="journal article" date="2019" name="Int. J. Syst. Evol. Microbiol.">
        <title>The Global Catalogue of Microorganisms (GCM) 10K type strain sequencing project: providing services to taxonomists for standard genome sequencing and annotation.</title>
        <authorList>
            <consortium name="The Broad Institute Genomics Platform"/>
            <consortium name="The Broad Institute Genome Sequencing Center for Infectious Disease"/>
            <person name="Wu L."/>
            <person name="Ma J."/>
        </authorList>
    </citation>
    <scope>NUCLEOTIDE SEQUENCE [LARGE SCALE GENOMIC DNA]</scope>
    <source>
        <strain evidence="2">CCUG 49018</strain>
    </source>
</reference>
<dbReference type="SUPFAM" id="SSF50475">
    <property type="entry name" value="FMN-binding split barrel"/>
    <property type="match status" value="1"/>
</dbReference>
<proteinExistence type="predicted"/>
<name>A0ABW3VSD8_9PSEU</name>
<keyword evidence="2" id="KW-1185">Reference proteome</keyword>
<accession>A0ABW3VSD8</accession>
<gene>
    <name evidence="1" type="ORF">ACFQ34_30825</name>
</gene>
<dbReference type="Pfam" id="PF12900">
    <property type="entry name" value="Pyridox_ox_2"/>
    <property type="match status" value="1"/>
</dbReference>
<evidence type="ECO:0000313" key="2">
    <source>
        <dbReference type="Proteomes" id="UP001597182"/>
    </source>
</evidence>
<evidence type="ECO:0000313" key="1">
    <source>
        <dbReference type="EMBL" id="MFD1237700.1"/>
    </source>
</evidence>
<organism evidence="1 2">
    <name type="scientific">Pseudonocardia benzenivorans</name>
    <dbReference type="NCBI Taxonomy" id="228005"/>
    <lineage>
        <taxon>Bacteria</taxon>
        <taxon>Bacillati</taxon>
        <taxon>Actinomycetota</taxon>
        <taxon>Actinomycetes</taxon>
        <taxon>Pseudonocardiales</taxon>
        <taxon>Pseudonocardiaceae</taxon>
        <taxon>Pseudonocardia</taxon>
    </lineage>
</organism>
<comment type="caution">
    <text evidence="1">The sequence shown here is derived from an EMBL/GenBank/DDBJ whole genome shotgun (WGS) entry which is preliminary data.</text>
</comment>
<dbReference type="EMBL" id="JBHTMB010000307">
    <property type="protein sequence ID" value="MFD1237700.1"/>
    <property type="molecule type" value="Genomic_DNA"/>
</dbReference>